<reference evidence="1" key="2">
    <citation type="journal article" date="2015" name="Data Brief">
        <title>Shoot transcriptome of the giant reed, Arundo donax.</title>
        <authorList>
            <person name="Barrero R.A."/>
            <person name="Guerrero F.D."/>
            <person name="Moolhuijzen P."/>
            <person name="Goolsby J.A."/>
            <person name="Tidwell J."/>
            <person name="Bellgard S.E."/>
            <person name="Bellgard M.I."/>
        </authorList>
    </citation>
    <scope>NUCLEOTIDE SEQUENCE</scope>
    <source>
        <tissue evidence="1">Shoot tissue taken approximately 20 cm above the soil surface</tissue>
    </source>
</reference>
<name>A0A0A9H1I6_ARUDO</name>
<protein>
    <submittedName>
        <fullName evidence="1">Uncharacterized protein</fullName>
    </submittedName>
</protein>
<evidence type="ECO:0000313" key="1">
    <source>
        <dbReference type="EMBL" id="JAE29649.1"/>
    </source>
</evidence>
<reference evidence="1" key="1">
    <citation type="submission" date="2014-09" db="EMBL/GenBank/DDBJ databases">
        <authorList>
            <person name="Magalhaes I.L.F."/>
            <person name="Oliveira U."/>
            <person name="Santos F.R."/>
            <person name="Vidigal T.H.D.A."/>
            <person name="Brescovit A.D."/>
            <person name="Santos A.J."/>
        </authorList>
    </citation>
    <scope>NUCLEOTIDE SEQUENCE</scope>
    <source>
        <tissue evidence="1">Shoot tissue taken approximately 20 cm above the soil surface</tissue>
    </source>
</reference>
<organism evidence="1">
    <name type="scientific">Arundo donax</name>
    <name type="common">Giant reed</name>
    <name type="synonym">Donax arundinaceus</name>
    <dbReference type="NCBI Taxonomy" id="35708"/>
    <lineage>
        <taxon>Eukaryota</taxon>
        <taxon>Viridiplantae</taxon>
        <taxon>Streptophyta</taxon>
        <taxon>Embryophyta</taxon>
        <taxon>Tracheophyta</taxon>
        <taxon>Spermatophyta</taxon>
        <taxon>Magnoliopsida</taxon>
        <taxon>Liliopsida</taxon>
        <taxon>Poales</taxon>
        <taxon>Poaceae</taxon>
        <taxon>PACMAD clade</taxon>
        <taxon>Arundinoideae</taxon>
        <taxon>Arundineae</taxon>
        <taxon>Arundo</taxon>
    </lineage>
</organism>
<sequence>MTLCLHFITSSGYSFPPKYTHFCVLYFGII</sequence>
<accession>A0A0A9H1I6</accession>
<dbReference type="AlphaFoldDB" id="A0A0A9H1I6"/>
<proteinExistence type="predicted"/>
<dbReference type="EMBL" id="GBRH01168247">
    <property type="protein sequence ID" value="JAE29649.1"/>
    <property type="molecule type" value="Transcribed_RNA"/>
</dbReference>